<dbReference type="AlphaFoldDB" id="N1PZ76"/>
<feature type="transmembrane region" description="Helical" evidence="1">
    <location>
        <begin position="9"/>
        <end position="33"/>
    </location>
</feature>
<evidence type="ECO:0000256" key="1">
    <source>
        <dbReference type="SAM" id="Phobius"/>
    </source>
</evidence>
<dbReference type="PANTHER" id="PTHR11799:SF20">
    <property type="entry name" value="SMP-30_GLUCONOLACTONASE_LRE-LIKE REGION DOMAIN-CONTAINING PROTEIN"/>
    <property type="match status" value="1"/>
</dbReference>
<protein>
    <recommendedName>
        <fullName evidence="4">SMP-30/Gluconolactonase/LRE-like region domain-containing protein</fullName>
    </recommendedName>
</protein>
<dbReference type="eggNOG" id="ENOG502RYG9">
    <property type="taxonomic scope" value="Eukaryota"/>
</dbReference>
<dbReference type="Proteomes" id="UP000016933">
    <property type="component" value="Unassembled WGS sequence"/>
</dbReference>
<reference evidence="2 3" key="2">
    <citation type="journal article" date="2012" name="PLoS Pathog.">
        <title>Diverse lifestyles and strategies of plant pathogenesis encoded in the genomes of eighteen Dothideomycetes fungi.</title>
        <authorList>
            <person name="Ohm R.A."/>
            <person name="Feau N."/>
            <person name="Henrissat B."/>
            <person name="Schoch C.L."/>
            <person name="Horwitz B.A."/>
            <person name="Barry K.W."/>
            <person name="Condon B.J."/>
            <person name="Copeland A.C."/>
            <person name="Dhillon B."/>
            <person name="Glaser F."/>
            <person name="Hesse C.N."/>
            <person name="Kosti I."/>
            <person name="LaButti K."/>
            <person name="Lindquist E.A."/>
            <person name="Lucas S."/>
            <person name="Salamov A.A."/>
            <person name="Bradshaw R.E."/>
            <person name="Ciuffetti L."/>
            <person name="Hamelin R.C."/>
            <person name="Kema G.H.J."/>
            <person name="Lawrence C."/>
            <person name="Scott J.A."/>
            <person name="Spatafora J.W."/>
            <person name="Turgeon B.G."/>
            <person name="de Wit P.J.G.M."/>
            <person name="Zhong S."/>
            <person name="Goodwin S.B."/>
            <person name="Grigoriev I.V."/>
        </authorList>
    </citation>
    <scope>NUCLEOTIDE SEQUENCE [LARGE SCALE GENOMIC DNA]</scope>
    <source>
        <strain evidence="3">NZE10 / CBS 128990</strain>
    </source>
</reference>
<proteinExistence type="predicted"/>
<dbReference type="EMBL" id="KB446535">
    <property type="protein sequence ID" value="EME48732.1"/>
    <property type="molecule type" value="Genomic_DNA"/>
</dbReference>
<gene>
    <name evidence="2" type="ORF">DOTSEDRAFT_142053</name>
</gene>
<keyword evidence="1" id="KW-1133">Transmembrane helix</keyword>
<evidence type="ECO:0008006" key="4">
    <source>
        <dbReference type="Google" id="ProtNLM"/>
    </source>
</evidence>
<reference evidence="3" key="1">
    <citation type="journal article" date="2012" name="PLoS Genet.">
        <title>The genomes of the fungal plant pathogens Cladosporium fulvum and Dothistroma septosporum reveal adaptation to different hosts and lifestyles but also signatures of common ancestry.</title>
        <authorList>
            <person name="de Wit P.J.G.M."/>
            <person name="van der Burgt A."/>
            <person name="Oekmen B."/>
            <person name="Stergiopoulos I."/>
            <person name="Abd-Elsalam K.A."/>
            <person name="Aerts A.L."/>
            <person name="Bahkali A.H."/>
            <person name="Beenen H.G."/>
            <person name="Chettri P."/>
            <person name="Cox M.P."/>
            <person name="Datema E."/>
            <person name="de Vries R.P."/>
            <person name="Dhillon B."/>
            <person name="Ganley A.R."/>
            <person name="Griffiths S.A."/>
            <person name="Guo Y."/>
            <person name="Hamelin R.C."/>
            <person name="Henrissat B."/>
            <person name="Kabir M.S."/>
            <person name="Jashni M.K."/>
            <person name="Kema G."/>
            <person name="Klaubauf S."/>
            <person name="Lapidus A."/>
            <person name="Levasseur A."/>
            <person name="Lindquist E."/>
            <person name="Mehrabi R."/>
            <person name="Ohm R.A."/>
            <person name="Owen T.J."/>
            <person name="Salamov A."/>
            <person name="Schwelm A."/>
            <person name="Schijlen E."/>
            <person name="Sun H."/>
            <person name="van den Burg H.A."/>
            <person name="van Ham R.C.H.J."/>
            <person name="Zhang S."/>
            <person name="Goodwin S.B."/>
            <person name="Grigoriev I.V."/>
            <person name="Collemare J."/>
            <person name="Bradshaw R.E."/>
        </authorList>
    </citation>
    <scope>NUCLEOTIDE SEQUENCE [LARGE SCALE GENOMIC DNA]</scope>
    <source>
        <strain evidence="3">NZE10 / CBS 128990</strain>
    </source>
</reference>
<sequence>MNTNNKIRLALVVVSAVCYQIFLKSFLFTFLGIGRTVQPIADFPHYQCRRIEDPRLQACEDMWLSEKTRQLFLACSDPTARTYWMPNVNRLNASARSIHDAIIALDVDKPKGSSFRYRTLKTPNRLGVLHLIALTGEDTAGGDIRLYLNNAKPTLDPTTNDPLNNVAANYTIEAFTTTKHATKLTHIASYHHPEIKSPNNIALFPSGDGGFYISNDHGTARSGWRHELAPYINNGDVTYCSSCSSPTSCRIVATNFAFPNGLLTGQDGLLYVPSTYRGNIQIFRPSPSDHSIEKVGEINVPYPIDNLSQDRKGDIWIAALPKPLQVLAAFGDPLNKVAPATILRARKIGKEGHDWEVEKVLEDRDGEVLPGATTAVHDVKTGRVFVSGVTAPFVTVCEPKR</sequence>
<keyword evidence="1" id="KW-0812">Transmembrane</keyword>
<name>N1PZ76_DOTSN</name>
<keyword evidence="3" id="KW-1185">Reference proteome</keyword>
<evidence type="ECO:0000313" key="2">
    <source>
        <dbReference type="EMBL" id="EME48732.1"/>
    </source>
</evidence>
<dbReference type="OMA" id="QACEDMW"/>
<organism evidence="2 3">
    <name type="scientific">Dothistroma septosporum (strain NZE10 / CBS 128990)</name>
    <name type="common">Red band needle blight fungus</name>
    <name type="synonym">Mycosphaerella pini</name>
    <dbReference type="NCBI Taxonomy" id="675120"/>
    <lineage>
        <taxon>Eukaryota</taxon>
        <taxon>Fungi</taxon>
        <taxon>Dikarya</taxon>
        <taxon>Ascomycota</taxon>
        <taxon>Pezizomycotina</taxon>
        <taxon>Dothideomycetes</taxon>
        <taxon>Dothideomycetidae</taxon>
        <taxon>Mycosphaerellales</taxon>
        <taxon>Mycosphaerellaceae</taxon>
        <taxon>Dothistroma</taxon>
    </lineage>
</organism>
<dbReference type="SUPFAM" id="SSF63829">
    <property type="entry name" value="Calcium-dependent phosphotriesterase"/>
    <property type="match status" value="1"/>
</dbReference>
<dbReference type="Gene3D" id="2.120.10.30">
    <property type="entry name" value="TolB, C-terminal domain"/>
    <property type="match status" value="1"/>
</dbReference>
<dbReference type="InterPro" id="IPR051288">
    <property type="entry name" value="Serum_paraoxonase/arylesterase"/>
</dbReference>
<dbReference type="OrthoDB" id="5307922at2759"/>
<evidence type="ECO:0000313" key="3">
    <source>
        <dbReference type="Proteomes" id="UP000016933"/>
    </source>
</evidence>
<accession>N1PZ76</accession>
<dbReference type="PANTHER" id="PTHR11799">
    <property type="entry name" value="PARAOXONASE"/>
    <property type="match status" value="1"/>
</dbReference>
<feature type="non-terminal residue" evidence="2">
    <location>
        <position position="401"/>
    </location>
</feature>
<dbReference type="InterPro" id="IPR011042">
    <property type="entry name" value="6-blade_b-propeller_TolB-like"/>
</dbReference>
<dbReference type="HOGENOM" id="CLU_033924_3_1_1"/>
<keyword evidence="1" id="KW-0472">Membrane</keyword>